<dbReference type="AlphaFoldDB" id="A0A8D8D019"/>
<proteinExistence type="predicted"/>
<feature type="signal peptide" evidence="1">
    <location>
        <begin position="1"/>
        <end position="41"/>
    </location>
</feature>
<evidence type="ECO:0000256" key="1">
    <source>
        <dbReference type="SAM" id="SignalP"/>
    </source>
</evidence>
<sequence length="118" mass="13380">MLCCCCSADGRRRRQRCRPILAITCADLLLLLLDRLSGRLAQTLRVCRTPTLVVLRWNPWQSSLALPDVGEVHQLGNLMRLLRTTHLTITVRVLASDADWKWQGPMALVRRAIVADHV</sequence>
<organism evidence="2">
    <name type="scientific">Culex pipiens</name>
    <name type="common">House mosquito</name>
    <dbReference type="NCBI Taxonomy" id="7175"/>
    <lineage>
        <taxon>Eukaryota</taxon>
        <taxon>Metazoa</taxon>
        <taxon>Ecdysozoa</taxon>
        <taxon>Arthropoda</taxon>
        <taxon>Hexapoda</taxon>
        <taxon>Insecta</taxon>
        <taxon>Pterygota</taxon>
        <taxon>Neoptera</taxon>
        <taxon>Endopterygota</taxon>
        <taxon>Diptera</taxon>
        <taxon>Nematocera</taxon>
        <taxon>Culicoidea</taxon>
        <taxon>Culicidae</taxon>
        <taxon>Culicinae</taxon>
        <taxon>Culicini</taxon>
        <taxon>Culex</taxon>
        <taxon>Culex</taxon>
    </lineage>
</organism>
<keyword evidence="1" id="KW-0732">Signal</keyword>
<reference evidence="2" key="1">
    <citation type="submission" date="2021-05" db="EMBL/GenBank/DDBJ databases">
        <authorList>
            <person name="Alioto T."/>
            <person name="Alioto T."/>
            <person name="Gomez Garrido J."/>
        </authorList>
    </citation>
    <scope>NUCLEOTIDE SEQUENCE</scope>
</reference>
<dbReference type="EMBL" id="HBUE01139737">
    <property type="protein sequence ID" value="CAG6500196.1"/>
    <property type="molecule type" value="Transcribed_RNA"/>
</dbReference>
<protein>
    <submittedName>
        <fullName evidence="2">(northern house mosquito) hypothetical protein</fullName>
    </submittedName>
</protein>
<accession>A0A8D8D019</accession>
<name>A0A8D8D019_CULPI</name>
<evidence type="ECO:0000313" key="2">
    <source>
        <dbReference type="EMBL" id="CAG6500196.1"/>
    </source>
</evidence>
<feature type="chain" id="PRO_5034166081" evidence="1">
    <location>
        <begin position="42"/>
        <end position="118"/>
    </location>
</feature>